<feature type="compositionally biased region" description="Pro residues" evidence="1">
    <location>
        <begin position="1099"/>
        <end position="1116"/>
    </location>
</feature>
<name>A0A9P7XWY8_9FUNG</name>
<feature type="compositionally biased region" description="Low complexity" evidence="1">
    <location>
        <begin position="1072"/>
        <end position="1098"/>
    </location>
</feature>
<reference evidence="2" key="1">
    <citation type="submission" date="2021-06" db="EMBL/GenBank/DDBJ databases">
        <title>Genome Sequence of Mortierella hyaline Strain SCG-10, a Cold-Adapted, Nitrate-Reducing Fungus Isolated from Soil in Minnesota, USA.</title>
        <authorList>
            <person name="Aldossari N."/>
        </authorList>
    </citation>
    <scope>NUCLEOTIDE SEQUENCE</scope>
    <source>
        <strain evidence="2">SCG-10</strain>
    </source>
</reference>
<proteinExistence type="predicted"/>
<feature type="compositionally biased region" description="Pro residues" evidence="1">
    <location>
        <begin position="182"/>
        <end position="192"/>
    </location>
</feature>
<feature type="compositionally biased region" description="Low complexity" evidence="1">
    <location>
        <begin position="117"/>
        <end position="137"/>
    </location>
</feature>
<protein>
    <submittedName>
        <fullName evidence="2">Uncharacterized protein</fullName>
    </submittedName>
</protein>
<feature type="compositionally biased region" description="Basic residues" evidence="1">
    <location>
        <begin position="364"/>
        <end position="376"/>
    </location>
</feature>
<feature type="compositionally biased region" description="Low complexity" evidence="1">
    <location>
        <begin position="720"/>
        <end position="734"/>
    </location>
</feature>
<organism evidence="2 3">
    <name type="scientific">Linnemannia hyalina</name>
    <dbReference type="NCBI Taxonomy" id="64524"/>
    <lineage>
        <taxon>Eukaryota</taxon>
        <taxon>Fungi</taxon>
        <taxon>Fungi incertae sedis</taxon>
        <taxon>Mucoromycota</taxon>
        <taxon>Mortierellomycotina</taxon>
        <taxon>Mortierellomycetes</taxon>
        <taxon>Mortierellales</taxon>
        <taxon>Mortierellaceae</taxon>
        <taxon>Linnemannia</taxon>
    </lineage>
</organism>
<keyword evidence="3" id="KW-1185">Reference proteome</keyword>
<feature type="region of interest" description="Disordered" evidence="1">
    <location>
        <begin position="179"/>
        <end position="288"/>
    </location>
</feature>
<evidence type="ECO:0000313" key="3">
    <source>
        <dbReference type="Proteomes" id="UP000707451"/>
    </source>
</evidence>
<feature type="compositionally biased region" description="Basic and acidic residues" evidence="1">
    <location>
        <begin position="444"/>
        <end position="458"/>
    </location>
</feature>
<dbReference type="Pfam" id="PF10384">
    <property type="entry name" value="Scm3"/>
    <property type="match status" value="1"/>
</dbReference>
<feature type="region of interest" description="Disordered" evidence="1">
    <location>
        <begin position="362"/>
        <end position="614"/>
    </location>
</feature>
<feature type="compositionally biased region" description="Acidic residues" evidence="1">
    <location>
        <begin position="389"/>
        <end position="443"/>
    </location>
</feature>
<comment type="caution">
    <text evidence="2">The sequence shown here is derived from an EMBL/GenBank/DDBJ whole genome shotgun (WGS) entry which is preliminary data.</text>
</comment>
<dbReference type="GO" id="GO:0042393">
    <property type="term" value="F:histone binding"/>
    <property type="evidence" value="ECO:0007669"/>
    <property type="project" value="InterPro"/>
</dbReference>
<feature type="region of interest" description="Disordered" evidence="1">
    <location>
        <begin position="1072"/>
        <end position="1181"/>
    </location>
</feature>
<feature type="compositionally biased region" description="Basic residues" evidence="1">
    <location>
        <begin position="138"/>
        <end position="148"/>
    </location>
</feature>
<feature type="region of interest" description="Disordered" evidence="1">
    <location>
        <begin position="674"/>
        <end position="746"/>
    </location>
</feature>
<feature type="compositionally biased region" description="Basic and acidic residues" evidence="1">
    <location>
        <begin position="530"/>
        <end position="555"/>
    </location>
</feature>
<feature type="compositionally biased region" description="Acidic residues" evidence="1">
    <location>
        <begin position="688"/>
        <end position="719"/>
    </location>
</feature>
<sequence length="1181" mass="133256">MESSRILTWRTPPKIIKDGNKDSRVHFIPDPSYNSHSDDNPHSHSHSTPKPKPPPPSPQKSRPAFWTEIPRSSRPNYNLHSPDSPDSPMTDDDGVFISDAYKPPNPDPEQQHHNQQHHNQQQQEQQQQRQQQQQQQHQQHHHRHHHQQQRVPKPSLAPKASQWIPTKEWVSSFKARIADPIELPPPPPPTPRPLSSFDAHVKATLRRLNRNIDKSGPQLPPSDNSSDSDNSNGPPRIKKYKNRFIHGPNYEPYKDMAQSGRGIKSSSPPHLQPLNRPQLQTQTQTDTTELPDADVEAALTEMSGPDEDLNNYIYSLRKESCERLASAWQSIFDRFGNSDIDEEGSEVDFAVEDYIPKSKENYGRRKRHKLRANAKPRKPEENVFVAQDSDNEEDIYSSEEEGEEEDEDEGEGEEFYEDDDEEKEEEVYESLGELETEEEEDEEKFVKTSTDRLGRFLKDEDEDEGEETVRVWRERIQHEQRDEEGNTKDAAVVDISDNSNPPSPSRHRTRTHRPDRHLHNHHYHHRRRRQDQEEQDRSDRSHHIPEDRQHHHSDSSRLFNLFDSPDTDRRWKEENRVSGLDVDIQAKSGKRYSHSGRARHPTGEDEEAAAKGTVVSMDDYQTESHRRDEGDSVDTFNFRWDQPRYGPLPKPGGSDLMIMRRAFNKWRWYSASRHDCSARNRGDPQEVSGEEDVVEEREEVVNDEEAAYDGDESNTEVEQEYQCVQPRRQQQQQQQRKEEEFSPVASVVSPTATKGLTFESTALYNRSGTLRLHMKPQTRALAAALSPRKRVSPTPLRLLDTASGLNPFAAGDSNWRLSDVDGMQSSPPPFSDSPSPTGNLWSPDAFPDFSVAGSPMTTPRRRQTQQPPEFDLSTPKALRFMSINDLYRLQDEGHESVPFSNPSRTAEQEYTRLIIPASPPTLPKTTTHQQDYGFFDSPSSFPSLTTATALSSSVEALYNAATGSEFATSTFLPRQQPEGPPVPALVLDEVEEELLREMSGLSTAMGTPRKSRAVVDPLEARLMTPKTKALASLLMSKKKIPSSPSSRSAAGAQLPALVSDYVFGSGSVPTLSSTVTATPPISSSATTPISSSATTPNPSISPSPPPPLLLPQPPLPSRSAAGAGAPLFQMHTGYPMGERGTKRQYGQDDDDDGDDDDGLESFKVVKSESQYGMFHSPRPLS</sequence>
<feature type="compositionally biased region" description="Basic and acidic residues" evidence="1">
    <location>
        <begin position="566"/>
        <end position="576"/>
    </location>
</feature>
<feature type="region of interest" description="Disordered" evidence="1">
    <location>
        <begin position="818"/>
        <end position="871"/>
    </location>
</feature>
<accession>A0A9P7XWY8</accession>
<dbReference type="Proteomes" id="UP000707451">
    <property type="component" value="Unassembled WGS sequence"/>
</dbReference>
<feature type="compositionally biased region" description="Low complexity" evidence="1">
    <location>
        <begin position="278"/>
        <end position="288"/>
    </location>
</feature>
<feature type="compositionally biased region" description="Basic residues" evidence="1">
    <location>
        <begin position="505"/>
        <end position="529"/>
    </location>
</feature>
<feature type="compositionally biased region" description="Acidic residues" evidence="1">
    <location>
        <begin position="1147"/>
        <end position="1159"/>
    </location>
</feature>
<feature type="compositionally biased region" description="Basic and acidic residues" evidence="1">
    <location>
        <begin position="467"/>
        <end position="487"/>
    </location>
</feature>
<dbReference type="OrthoDB" id="2440211at2759"/>
<feature type="region of interest" description="Disordered" evidence="1">
    <location>
        <begin position="1"/>
        <end position="163"/>
    </location>
</feature>
<evidence type="ECO:0000313" key="2">
    <source>
        <dbReference type="EMBL" id="KAG9068895.1"/>
    </source>
</evidence>
<dbReference type="GO" id="GO:0005634">
    <property type="term" value="C:nucleus"/>
    <property type="evidence" value="ECO:0007669"/>
    <property type="project" value="InterPro"/>
</dbReference>
<feature type="compositionally biased region" description="Basic and acidic residues" evidence="1">
    <location>
        <begin position="15"/>
        <end position="27"/>
    </location>
</feature>
<feature type="compositionally biased region" description="Basic residues" evidence="1">
    <location>
        <begin position="588"/>
        <end position="600"/>
    </location>
</feature>
<dbReference type="EMBL" id="JAHRHY010000006">
    <property type="protein sequence ID" value="KAG9068895.1"/>
    <property type="molecule type" value="Genomic_DNA"/>
</dbReference>
<gene>
    <name evidence="2" type="ORF">KI688_011186</name>
</gene>
<evidence type="ECO:0000256" key="1">
    <source>
        <dbReference type="SAM" id="MobiDB-lite"/>
    </source>
</evidence>
<dbReference type="AlphaFoldDB" id="A0A9P7XWY8"/>
<feature type="compositionally biased region" description="Basic and acidic residues" evidence="1">
    <location>
        <begin position="674"/>
        <end position="684"/>
    </location>
</feature>
<feature type="compositionally biased region" description="Low complexity" evidence="1">
    <location>
        <begin position="222"/>
        <end position="232"/>
    </location>
</feature>
<dbReference type="InterPro" id="IPR018465">
    <property type="entry name" value="Scm3/HJURP"/>
</dbReference>